<dbReference type="Gene3D" id="1.10.10.60">
    <property type="entry name" value="Homeodomain-like"/>
    <property type="match status" value="2"/>
</dbReference>
<organism evidence="11 12">
    <name type="scientific">Halobacillus naozhouensis</name>
    <dbReference type="NCBI Taxonomy" id="554880"/>
    <lineage>
        <taxon>Bacteria</taxon>
        <taxon>Bacillati</taxon>
        <taxon>Bacillota</taxon>
        <taxon>Bacilli</taxon>
        <taxon>Bacillales</taxon>
        <taxon>Bacillaceae</taxon>
        <taxon>Halobacillus</taxon>
    </lineage>
</organism>
<dbReference type="Pfam" id="PF12833">
    <property type="entry name" value="HTH_18"/>
    <property type="match status" value="1"/>
</dbReference>
<dbReference type="SUPFAM" id="SSF46689">
    <property type="entry name" value="Homeodomain-like"/>
    <property type="match status" value="2"/>
</dbReference>
<dbReference type="CDD" id="cd17536">
    <property type="entry name" value="REC_YesN-like"/>
    <property type="match status" value="1"/>
</dbReference>
<evidence type="ECO:0000313" key="11">
    <source>
        <dbReference type="EMBL" id="WFT75316.1"/>
    </source>
</evidence>
<dbReference type="Gene3D" id="3.40.50.2300">
    <property type="match status" value="1"/>
</dbReference>
<dbReference type="PANTHER" id="PTHR42713:SF3">
    <property type="entry name" value="TRANSCRIPTIONAL REGULATORY PROTEIN HPTR"/>
    <property type="match status" value="1"/>
</dbReference>
<dbReference type="PANTHER" id="PTHR42713">
    <property type="entry name" value="HISTIDINE KINASE-RELATED"/>
    <property type="match status" value="1"/>
</dbReference>
<evidence type="ECO:0000256" key="6">
    <source>
        <dbReference type="ARBA" id="ARBA00023125"/>
    </source>
</evidence>
<name>A0ABY8IZT1_9BACI</name>
<feature type="domain" description="Response regulatory" evidence="10">
    <location>
        <begin position="2"/>
        <end position="119"/>
    </location>
</feature>
<dbReference type="InterPro" id="IPR001789">
    <property type="entry name" value="Sig_transdc_resp-reg_receiver"/>
</dbReference>
<dbReference type="Proteomes" id="UP001221597">
    <property type="component" value="Chromosome"/>
</dbReference>
<keyword evidence="12" id="KW-1185">Reference proteome</keyword>
<protein>
    <submittedName>
        <fullName evidence="11">Response regulator</fullName>
    </submittedName>
</protein>
<dbReference type="RefSeq" id="WP_283077281.1">
    <property type="nucleotide sequence ID" value="NZ_CP121671.1"/>
</dbReference>
<evidence type="ECO:0000259" key="10">
    <source>
        <dbReference type="PROSITE" id="PS50110"/>
    </source>
</evidence>
<dbReference type="InterPro" id="IPR041522">
    <property type="entry name" value="CdaR_GGDEF"/>
</dbReference>
<dbReference type="Pfam" id="PF00072">
    <property type="entry name" value="Response_reg"/>
    <property type="match status" value="1"/>
</dbReference>
<sequence>MRAIIIDDEPIIIEGLTKMIDWSHYNVELIGSASDGIAALELFHEFEPEVVFTDIRMPGIDGLDLVKEIMKTAPDTICIVFSGFNEFEYARTALKLGVTDYMEKPITIPMIEESLRKINEKHHEKEKLSQLEDQWEKSKRIVTEKAALDLVLQGVEKREVQAWETFEGIQASTVLAYTGTELGGAPHSDSARIVSTFDGTNSLVVIFHLETNANAFLETFLDTLEYSSVTVGCGRTYENLADASQSYKEALYALRFATFSNRKGCWRYDDLKNEINSSESLEPKEEAVLYSIRIDDAHALKAALEKYVEELEKKPLHPDVAEREILRLIYLSMDAVKEVGFDGAEDMLHHYFPQQELKNLTTKQQMMVWLREQLQMITKWLPNAGETRKHPAVEKACDYVKKHYAQDISLDEVAEFVRMNPNYFSMLFKEEMGITYIKYLTRYRMVVAKWMLEKGETVSEVSDKVGYTTYRHFSNNFKKQTGYSPGEFKKSTRRYNHDLK</sequence>
<proteinExistence type="predicted"/>
<dbReference type="InterPro" id="IPR011006">
    <property type="entry name" value="CheY-like_superfamily"/>
</dbReference>
<dbReference type="PROSITE" id="PS00041">
    <property type="entry name" value="HTH_ARAC_FAMILY_1"/>
    <property type="match status" value="1"/>
</dbReference>
<keyword evidence="2" id="KW-0963">Cytoplasm</keyword>
<evidence type="ECO:0000313" key="12">
    <source>
        <dbReference type="Proteomes" id="UP001221597"/>
    </source>
</evidence>
<dbReference type="InterPro" id="IPR018062">
    <property type="entry name" value="HTH_AraC-typ_CS"/>
</dbReference>
<evidence type="ECO:0000259" key="9">
    <source>
        <dbReference type="PROSITE" id="PS01124"/>
    </source>
</evidence>
<evidence type="ECO:0000256" key="8">
    <source>
        <dbReference type="PROSITE-ProRule" id="PRU00169"/>
    </source>
</evidence>
<dbReference type="EMBL" id="CP121671">
    <property type="protein sequence ID" value="WFT75316.1"/>
    <property type="molecule type" value="Genomic_DNA"/>
</dbReference>
<dbReference type="SUPFAM" id="SSF52172">
    <property type="entry name" value="CheY-like"/>
    <property type="match status" value="1"/>
</dbReference>
<evidence type="ECO:0000256" key="4">
    <source>
        <dbReference type="ARBA" id="ARBA00023012"/>
    </source>
</evidence>
<dbReference type="SMART" id="SM00448">
    <property type="entry name" value="REC"/>
    <property type="match status" value="1"/>
</dbReference>
<evidence type="ECO:0000256" key="1">
    <source>
        <dbReference type="ARBA" id="ARBA00004496"/>
    </source>
</evidence>
<comment type="subcellular location">
    <subcellularLocation>
        <location evidence="1">Cytoplasm</location>
    </subcellularLocation>
</comment>
<dbReference type="InterPro" id="IPR009057">
    <property type="entry name" value="Homeodomain-like_sf"/>
</dbReference>
<evidence type="ECO:0000256" key="7">
    <source>
        <dbReference type="ARBA" id="ARBA00023163"/>
    </source>
</evidence>
<keyword evidence="3 8" id="KW-0597">Phosphoprotein</keyword>
<dbReference type="PROSITE" id="PS01124">
    <property type="entry name" value="HTH_ARAC_FAMILY_2"/>
    <property type="match status" value="1"/>
</dbReference>
<reference evidence="11 12" key="1">
    <citation type="submission" date="2023-04" db="EMBL/GenBank/DDBJ databases">
        <title>Genome sequence of Halobacillus naozhouensis KACC 21980.</title>
        <authorList>
            <person name="Kim S."/>
            <person name="Heo J."/>
            <person name="Kwon S.-W."/>
        </authorList>
    </citation>
    <scope>NUCLEOTIDE SEQUENCE [LARGE SCALE GENOMIC DNA]</scope>
    <source>
        <strain evidence="11 12">KCTC 13234</strain>
    </source>
</reference>
<keyword evidence="7" id="KW-0804">Transcription</keyword>
<keyword evidence="4" id="KW-0902">Two-component regulatory system</keyword>
<evidence type="ECO:0000256" key="5">
    <source>
        <dbReference type="ARBA" id="ARBA00023015"/>
    </source>
</evidence>
<feature type="modified residue" description="4-aspartylphosphate" evidence="8">
    <location>
        <position position="54"/>
    </location>
</feature>
<dbReference type="SMART" id="SM00342">
    <property type="entry name" value="HTH_ARAC"/>
    <property type="match status" value="1"/>
</dbReference>
<evidence type="ECO:0000256" key="2">
    <source>
        <dbReference type="ARBA" id="ARBA00022490"/>
    </source>
</evidence>
<accession>A0ABY8IZT1</accession>
<keyword evidence="5" id="KW-0805">Transcription regulation</keyword>
<gene>
    <name evidence="11" type="ORF">P9989_02665</name>
</gene>
<dbReference type="PROSITE" id="PS50110">
    <property type="entry name" value="RESPONSE_REGULATORY"/>
    <property type="match status" value="1"/>
</dbReference>
<dbReference type="InterPro" id="IPR018060">
    <property type="entry name" value="HTH_AraC"/>
</dbReference>
<evidence type="ECO:0000256" key="3">
    <source>
        <dbReference type="ARBA" id="ARBA00022553"/>
    </source>
</evidence>
<feature type="domain" description="HTH araC/xylS-type" evidence="9">
    <location>
        <begin position="394"/>
        <end position="491"/>
    </location>
</feature>
<dbReference type="InterPro" id="IPR051552">
    <property type="entry name" value="HptR"/>
</dbReference>
<dbReference type="Pfam" id="PF17853">
    <property type="entry name" value="GGDEF_2"/>
    <property type="match status" value="1"/>
</dbReference>
<keyword evidence="6" id="KW-0238">DNA-binding</keyword>